<gene>
    <name evidence="2" type="ORF">GWR21_03100</name>
</gene>
<reference evidence="2 3" key="1">
    <citation type="submission" date="2020-01" db="EMBL/GenBank/DDBJ databases">
        <title>Complete genome sequence of Chitinophaga sp. H33E-04 isolated from quinoa roots.</title>
        <authorList>
            <person name="Weon H.-Y."/>
            <person name="Lee S.A."/>
        </authorList>
    </citation>
    <scope>NUCLEOTIDE SEQUENCE [LARGE SCALE GENOMIC DNA]</scope>
    <source>
        <strain evidence="2 3">H33E-04</strain>
    </source>
</reference>
<keyword evidence="1" id="KW-0812">Transmembrane</keyword>
<accession>A0A6B9Z9S6</accession>
<feature type="transmembrane region" description="Helical" evidence="1">
    <location>
        <begin position="80"/>
        <end position="102"/>
    </location>
</feature>
<keyword evidence="1" id="KW-1133">Transmembrane helix</keyword>
<name>A0A6B9Z9S6_9BACT</name>
<evidence type="ECO:0000313" key="3">
    <source>
        <dbReference type="Proteomes" id="UP000476411"/>
    </source>
</evidence>
<dbReference type="KEGG" id="chih:GWR21_03100"/>
<dbReference type="EMBL" id="CP048113">
    <property type="protein sequence ID" value="QHS58619.1"/>
    <property type="molecule type" value="Genomic_DNA"/>
</dbReference>
<proteinExistence type="predicted"/>
<dbReference type="AlphaFoldDB" id="A0A6B9Z9S6"/>
<sequence length="103" mass="11904">MIIYGRNSFNAKTVQLSEIGIHEQVPGIVQFELRQQYAHLYWIPMFPIGSNWCVRKSDNKLYEVNYELLPALNALPRRKLGWVAFIGPILIAGGLLFARIFIR</sequence>
<evidence type="ECO:0000256" key="1">
    <source>
        <dbReference type="SAM" id="Phobius"/>
    </source>
</evidence>
<dbReference type="Proteomes" id="UP000476411">
    <property type="component" value="Chromosome"/>
</dbReference>
<protein>
    <submittedName>
        <fullName evidence="2">Uncharacterized protein</fullName>
    </submittedName>
</protein>
<dbReference type="RefSeq" id="WP_162330322.1">
    <property type="nucleotide sequence ID" value="NZ_CP048113.1"/>
</dbReference>
<evidence type="ECO:0000313" key="2">
    <source>
        <dbReference type="EMBL" id="QHS58619.1"/>
    </source>
</evidence>
<keyword evidence="1" id="KW-0472">Membrane</keyword>
<keyword evidence="3" id="KW-1185">Reference proteome</keyword>
<organism evidence="2 3">
    <name type="scientific">Chitinophaga agri</name>
    <dbReference type="NCBI Taxonomy" id="2703787"/>
    <lineage>
        <taxon>Bacteria</taxon>
        <taxon>Pseudomonadati</taxon>
        <taxon>Bacteroidota</taxon>
        <taxon>Chitinophagia</taxon>
        <taxon>Chitinophagales</taxon>
        <taxon>Chitinophagaceae</taxon>
        <taxon>Chitinophaga</taxon>
    </lineage>
</organism>